<sequence>MALASTAFFSRFSGFPSSPVCSYLQKFFSTSFLLPSSIPPQPQLLLLSRSSRPFTSTSSSFVLTTQLHRQVEHGDSGFPIISDTEDAEKLWEEGEEEEDESLTEQPQATERVNAALPTFPTPKLTIKEKKELASYAHSLGKKLKSQQVGKSGVTPTVAAAMVETLEANELLKLKIHGSCPGELSDVVKQLETATGSAAVGQIGRTVILYRPSLTKIKNKNSDTRREQQQTKSVKSVTKLNVPKKTQATRTFSRS</sequence>
<dbReference type="PANTHER" id="PTHR47714">
    <property type="entry name" value="CRS1/YHBY DOMAIN CONTAINING PROTEIN, EXPRESSED"/>
    <property type="match status" value="1"/>
</dbReference>
<dbReference type="Gene3D" id="3.30.110.60">
    <property type="entry name" value="YhbY-like"/>
    <property type="match status" value="1"/>
</dbReference>
<evidence type="ECO:0000313" key="6">
    <source>
        <dbReference type="Proteomes" id="UP000233837"/>
    </source>
</evidence>
<dbReference type="OrthoDB" id="2020593at2759"/>
<reference evidence="5 6" key="1">
    <citation type="journal article" date="2016" name="Sci. Rep.">
        <title>The Dendrobium catenatum Lindl. genome sequence provides insights into polysaccharide synthase, floral development and adaptive evolution.</title>
        <authorList>
            <person name="Zhang G.Q."/>
            <person name="Xu Q."/>
            <person name="Bian C."/>
            <person name="Tsai W.C."/>
            <person name="Yeh C.M."/>
            <person name="Liu K.W."/>
            <person name="Yoshida K."/>
            <person name="Zhang L.S."/>
            <person name="Chang S.B."/>
            <person name="Chen F."/>
            <person name="Shi Y."/>
            <person name="Su Y.Y."/>
            <person name="Zhang Y.Q."/>
            <person name="Chen L.J."/>
            <person name="Yin Y."/>
            <person name="Lin M."/>
            <person name="Huang H."/>
            <person name="Deng H."/>
            <person name="Wang Z.W."/>
            <person name="Zhu S.L."/>
            <person name="Zhao X."/>
            <person name="Deng C."/>
            <person name="Niu S.C."/>
            <person name="Huang J."/>
            <person name="Wang M."/>
            <person name="Liu G.H."/>
            <person name="Yang H.J."/>
            <person name="Xiao X.J."/>
            <person name="Hsiao Y.Y."/>
            <person name="Wu W.L."/>
            <person name="Chen Y.Y."/>
            <person name="Mitsuda N."/>
            <person name="Ohme-Takagi M."/>
            <person name="Luo Y.B."/>
            <person name="Van de Peer Y."/>
            <person name="Liu Z.J."/>
        </authorList>
    </citation>
    <scope>NUCLEOTIDE SEQUENCE [LARGE SCALE GENOMIC DNA]</scope>
    <source>
        <tissue evidence="5">The whole plant</tissue>
    </source>
</reference>
<dbReference type="EMBL" id="KZ503706">
    <property type="protein sequence ID" value="PKU62009.1"/>
    <property type="molecule type" value="Genomic_DNA"/>
</dbReference>
<dbReference type="GO" id="GO:0003723">
    <property type="term" value="F:RNA binding"/>
    <property type="evidence" value="ECO:0007669"/>
    <property type="project" value="UniProtKB-UniRule"/>
</dbReference>
<reference evidence="5 6" key="2">
    <citation type="journal article" date="2017" name="Nature">
        <title>The Apostasia genome and the evolution of orchids.</title>
        <authorList>
            <person name="Zhang G.Q."/>
            <person name="Liu K.W."/>
            <person name="Li Z."/>
            <person name="Lohaus R."/>
            <person name="Hsiao Y.Y."/>
            <person name="Niu S.C."/>
            <person name="Wang J.Y."/>
            <person name="Lin Y.C."/>
            <person name="Xu Q."/>
            <person name="Chen L.J."/>
            <person name="Yoshida K."/>
            <person name="Fujiwara S."/>
            <person name="Wang Z.W."/>
            <person name="Zhang Y.Q."/>
            <person name="Mitsuda N."/>
            <person name="Wang M."/>
            <person name="Liu G.H."/>
            <person name="Pecoraro L."/>
            <person name="Huang H.X."/>
            <person name="Xiao X.J."/>
            <person name="Lin M."/>
            <person name="Wu X.Y."/>
            <person name="Wu W.L."/>
            <person name="Chen Y.Y."/>
            <person name="Chang S.B."/>
            <person name="Sakamoto S."/>
            <person name="Ohme-Takagi M."/>
            <person name="Yagi M."/>
            <person name="Zeng S.J."/>
            <person name="Shen C.Y."/>
            <person name="Yeh C.M."/>
            <person name="Luo Y.B."/>
            <person name="Tsai W.C."/>
            <person name="Van de Peer Y."/>
            <person name="Liu Z.J."/>
        </authorList>
    </citation>
    <scope>NUCLEOTIDE SEQUENCE [LARGE SCALE GENOMIC DNA]</scope>
    <source>
        <tissue evidence="5">The whole plant</tissue>
    </source>
</reference>
<dbReference type="AlphaFoldDB" id="A0A2I0VF08"/>
<evidence type="ECO:0000259" key="4">
    <source>
        <dbReference type="PROSITE" id="PS51295"/>
    </source>
</evidence>
<dbReference type="InterPro" id="IPR001890">
    <property type="entry name" value="RNA-binding_CRM"/>
</dbReference>
<dbReference type="Proteomes" id="UP000233837">
    <property type="component" value="Unassembled WGS sequence"/>
</dbReference>
<feature type="domain" description="CRM" evidence="4">
    <location>
        <begin position="122"/>
        <end position="221"/>
    </location>
</feature>
<dbReference type="InterPro" id="IPR035920">
    <property type="entry name" value="YhbY-like_sf"/>
</dbReference>
<dbReference type="PROSITE" id="PS51295">
    <property type="entry name" value="CRM"/>
    <property type="match status" value="1"/>
</dbReference>
<dbReference type="FunFam" id="3.30.110.60:FF:000004">
    <property type="entry name" value="RNA-binding CRS1 / YhbY (CRM) domain protein"/>
    <property type="match status" value="1"/>
</dbReference>
<name>A0A2I0VF08_9ASPA</name>
<protein>
    <recommendedName>
        <fullName evidence="4">CRM domain-containing protein</fullName>
    </recommendedName>
</protein>
<dbReference type="Pfam" id="PF01985">
    <property type="entry name" value="CRS1_YhbY"/>
    <property type="match status" value="1"/>
</dbReference>
<evidence type="ECO:0000256" key="3">
    <source>
        <dbReference type="SAM" id="MobiDB-lite"/>
    </source>
</evidence>
<dbReference type="SMART" id="SM01103">
    <property type="entry name" value="CRS1_YhbY"/>
    <property type="match status" value="1"/>
</dbReference>
<feature type="region of interest" description="Disordered" evidence="3">
    <location>
        <begin position="219"/>
        <end position="254"/>
    </location>
</feature>
<accession>A0A2I0VF08</accession>
<dbReference type="STRING" id="906689.A0A2I0VF08"/>
<dbReference type="SUPFAM" id="SSF75471">
    <property type="entry name" value="YhbY-like"/>
    <property type="match status" value="1"/>
</dbReference>
<feature type="compositionally biased region" description="Polar residues" evidence="3">
    <location>
        <begin position="229"/>
        <end position="254"/>
    </location>
</feature>
<proteinExistence type="predicted"/>
<keyword evidence="1 2" id="KW-0694">RNA-binding</keyword>
<feature type="region of interest" description="Disordered" evidence="3">
    <location>
        <begin position="88"/>
        <end position="109"/>
    </location>
</feature>
<gene>
    <name evidence="5" type="ORF">MA16_Dca012118</name>
</gene>
<feature type="compositionally biased region" description="Basic and acidic residues" evidence="3">
    <location>
        <begin position="219"/>
        <end position="228"/>
    </location>
</feature>
<evidence type="ECO:0000256" key="1">
    <source>
        <dbReference type="ARBA" id="ARBA00022884"/>
    </source>
</evidence>
<organism evidence="5 6">
    <name type="scientific">Dendrobium catenatum</name>
    <dbReference type="NCBI Taxonomy" id="906689"/>
    <lineage>
        <taxon>Eukaryota</taxon>
        <taxon>Viridiplantae</taxon>
        <taxon>Streptophyta</taxon>
        <taxon>Embryophyta</taxon>
        <taxon>Tracheophyta</taxon>
        <taxon>Spermatophyta</taxon>
        <taxon>Magnoliopsida</taxon>
        <taxon>Liliopsida</taxon>
        <taxon>Asparagales</taxon>
        <taxon>Orchidaceae</taxon>
        <taxon>Epidendroideae</taxon>
        <taxon>Malaxideae</taxon>
        <taxon>Dendrobiinae</taxon>
        <taxon>Dendrobium</taxon>
    </lineage>
</organism>
<evidence type="ECO:0000256" key="2">
    <source>
        <dbReference type="PROSITE-ProRule" id="PRU00626"/>
    </source>
</evidence>
<dbReference type="PANTHER" id="PTHR47714:SF1">
    <property type="entry name" value="RNA-BINDING CRS1 _ YHBY (CRM) DOMAIN PROTEIN"/>
    <property type="match status" value="1"/>
</dbReference>
<evidence type="ECO:0000313" key="5">
    <source>
        <dbReference type="EMBL" id="PKU62009.1"/>
    </source>
</evidence>
<keyword evidence="6" id="KW-1185">Reference proteome</keyword>
<dbReference type="GO" id="GO:0009507">
    <property type="term" value="C:chloroplast"/>
    <property type="evidence" value="ECO:0007669"/>
    <property type="project" value="TreeGrafter"/>
</dbReference>
<feature type="compositionally biased region" description="Acidic residues" evidence="3">
    <location>
        <begin position="93"/>
        <end position="102"/>
    </location>
</feature>